<feature type="region of interest" description="Disordered" evidence="1">
    <location>
        <begin position="1"/>
        <end position="110"/>
    </location>
</feature>
<dbReference type="RefSeq" id="WP_172353699.1">
    <property type="nucleotide sequence ID" value="NZ_CP053661.1"/>
</dbReference>
<dbReference type="EMBL" id="CP053661">
    <property type="protein sequence ID" value="QKD81289.1"/>
    <property type="molecule type" value="Genomic_DNA"/>
</dbReference>
<keyword evidence="2" id="KW-1133">Transmembrane helix</keyword>
<feature type="region of interest" description="Disordered" evidence="1">
    <location>
        <begin position="578"/>
        <end position="611"/>
    </location>
</feature>
<dbReference type="KEGG" id="theu:HPC62_03095"/>
<name>A0A6M8B2J6_9CYAN</name>
<feature type="compositionally biased region" description="Polar residues" evidence="1">
    <location>
        <begin position="71"/>
        <end position="91"/>
    </location>
</feature>
<proteinExistence type="predicted"/>
<organism evidence="3 4">
    <name type="scientific">Thermoleptolyngbya sichuanensis A183</name>
    <dbReference type="NCBI Taxonomy" id="2737172"/>
    <lineage>
        <taxon>Bacteria</taxon>
        <taxon>Bacillati</taxon>
        <taxon>Cyanobacteriota</taxon>
        <taxon>Cyanophyceae</taxon>
        <taxon>Oculatellales</taxon>
        <taxon>Oculatellaceae</taxon>
        <taxon>Thermoleptolyngbya</taxon>
        <taxon>Thermoleptolyngbya sichuanensis</taxon>
    </lineage>
</organism>
<keyword evidence="4" id="KW-1185">Reference proteome</keyword>
<accession>A0A6M8B2J6</accession>
<gene>
    <name evidence="3" type="ORF">HPC62_03095</name>
</gene>
<feature type="compositionally biased region" description="Basic and acidic residues" evidence="1">
    <location>
        <begin position="45"/>
        <end position="67"/>
    </location>
</feature>
<reference evidence="3 4" key="1">
    <citation type="submission" date="2020-05" db="EMBL/GenBank/DDBJ databases">
        <title>Complete genome sequence of of a novel Thermoleptolyngbya strain isolated from hot springs of Ganzi, Sichuan China.</title>
        <authorList>
            <person name="Tang J."/>
            <person name="Daroch M."/>
            <person name="Li L."/>
            <person name="Waleron K."/>
            <person name="Waleron M."/>
            <person name="Waleron M."/>
        </authorList>
    </citation>
    <scope>NUCLEOTIDE SEQUENCE [LARGE SCALE GENOMIC DNA]</scope>
    <source>
        <strain evidence="3 4">PKUAC-SCTA183</strain>
    </source>
</reference>
<evidence type="ECO:0000256" key="1">
    <source>
        <dbReference type="SAM" id="MobiDB-lite"/>
    </source>
</evidence>
<keyword evidence="2" id="KW-0472">Membrane</keyword>
<dbReference type="AlphaFoldDB" id="A0A6M8B2J6"/>
<keyword evidence="2" id="KW-0812">Transmembrane</keyword>
<protein>
    <submittedName>
        <fullName evidence="3">Chromosome segregation ATPase</fullName>
    </submittedName>
</protein>
<dbReference type="Proteomes" id="UP000505210">
    <property type="component" value="Chromosome"/>
</dbReference>
<evidence type="ECO:0000256" key="2">
    <source>
        <dbReference type="SAM" id="Phobius"/>
    </source>
</evidence>
<evidence type="ECO:0000313" key="3">
    <source>
        <dbReference type="EMBL" id="QKD81289.1"/>
    </source>
</evidence>
<sequence length="714" mass="78326">MTRNRQASGDGEADKVRRLPSRSPASQNARTRRGTARGARPTDAPPREPGRYESRSRSAPARRDRPFVEGIQSSAQPPLRVLSSTPRSPKVQTLPAVPADRRRDEPSAQPRSPLVRFFTSWQLWVLVATTGCVGAGVLAAALLFKLPALPNCPSIFWPTASASLRIYCAQLASNKQTVDDLLEAIALVNTLPPNHAMRPEADRHIAQWSDDILKLAEKAFHKGDLQGAIAIAERIPDNTPAFAQVEQRIQSWKETWATAEALYKQAEEALFDDDPTKAFDLAVKLLDVDNEYWKTTKYQEMVDLVTASREDGKKLAQIRRMARRGGASNLLEAIALVQEIKKTSPAYPAAQRLLNSLGKDVLNLADEYLNRRDLPGAMDLVRKIPEGARVQAEIQDFTALAQARAQAWDGSASDIEAAIAQALRIRRDRPLYGKAQQLISYWRVELQDLVHLSRAQQYADLGTVSDLRAAIAEVNNIPQGNPRSREARRLASRWTADIELREDRPTLTQAEEIARAGDADSLQAAISIARQIGSGRALSAEARDRIQTWQQQLVALQAPPPVEPVPVFASRPSDPVVLDNGLPSTLRTVPAPSPASSPDEGNPRDFASVDRSTLQLAQSAASAGTPSMLISAIQTADRIPTSSTQRPEADRLIAEWSDQVLQIAQQTAAESLEGAIAIAKGIPPRTPAYAPAQLWIEQWRQQSLNANTVQFPNP</sequence>
<evidence type="ECO:0000313" key="4">
    <source>
        <dbReference type="Proteomes" id="UP000505210"/>
    </source>
</evidence>
<feature type="transmembrane region" description="Helical" evidence="2">
    <location>
        <begin position="121"/>
        <end position="144"/>
    </location>
</feature>